<accession>A0A250XJR8</accession>
<reference evidence="1 2" key="1">
    <citation type="submission" date="2017-08" db="EMBL/GenBank/DDBJ databases">
        <title>Acidophilic green algal genome provides insights into adaptation to an acidic environment.</title>
        <authorList>
            <person name="Hirooka S."/>
            <person name="Hirose Y."/>
            <person name="Kanesaki Y."/>
            <person name="Higuchi S."/>
            <person name="Fujiwara T."/>
            <person name="Onuma R."/>
            <person name="Era A."/>
            <person name="Ohbayashi R."/>
            <person name="Uzuka A."/>
            <person name="Nozaki H."/>
            <person name="Yoshikawa H."/>
            <person name="Miyagishima S.Y."/>
        </authorList>
    </citation>
    <scope>NUCLEOTIDE SEQUENCE [LARGE SCALE GENOMIC DNA]</scope>
    <source>
        <strain evidence="1 2">NIES-2499</strain>
    </source>
</reference>
<organism evidence="1 2">
    <name type="scientific">Chlamydomonas eustigma</name>
    <dbReference type="NCBI Taxonomy" id="1157962"/>
    <lineage>
        <taxon>Eukaryota</taxon>
        <taxon>Viridiplantae</taxon>
        <taxon>Chlorophyta</taxon>
        <taxon>core chlorophytes</taxon>
        <taxon>Chlorophyceae</taxon>
        <taxon>CS clade</taxon>
        <taxon>Chlamydomonadales</taxon>
        <taxon>Chlamydomonadaceae</taxon>
        <taxon>Chlamydomonas</taxon>
    </lineage>
</organism>
<name>A0A250XJR8_9CHLO</name>
<evidence type="ECO:0000313" key="1">
    <source>
        <dbReference type="EMBL" id="GAX83335.1"/>
    </source>
</evidence>
<keyword evidence="2" id="KW-1185">Reference proteome</keyword>
<gene>
    <name evidence="1" type="ORF">CEUSTIGMA_g10761.t1</name>
</gene>
<dbReference type="OrthoDB" id="19145at2759"/>
<proteinExistence type="predicted"/>
<feature type="non-terminal residue" evidence="1">
    <location>
        <position position="1"/>
    </location>
</feature>
<comment type="caution">
    <text evidence="1">The sequence shown here is derived from an EMBL/GenBank/DDBJ whole genome shotgun (WGS) entry which is preliminary data.</text>
</comment>
<evidence type="ECO:0000313" key="2">
    <source>
        <dbReference type="Proteomes" id="UP000232323"/>
    </source>
</evidence>
<dbReference type="Proteomes" id="UP000232323">
    <property type="component" value="Unassembled WGS sequence"/>
</dbReference>
<dbReference type="AlphaFoldDB" id="A0A250XJR8"/>
<sequence>VLLNFCKTLKVRGIGPGIVKKMVANGIGVDEVLNGKGDFVKGCTKDCEKIREAFYQAGTVDLAVASNAFGKGFSRLKLQKVVDKFGADAFLSIPTISSKKALRVRYGRKKSMLLGLYQARLRIWRLRADS</sequence>
<protein>
    <submittedName>
        <fullName evidence="1">Uncharacterized protein</fullName>
    </submittedName>
</protein>
<dbReference type="EMBL" id="BEGY01000096">
    <property type="protein sequence ID" value="GAX83335.1"/>
    <property type="molecule type" value="Genomic_DNA"/>
</dbReference>